<organism evidence="1 2">
    <name type="scientific">Desulfuromonas versatilis</name>
    <dbReference type="NCBI Taxonomy" id="2802975"/>
    <lineage>
        <taxon>Bacteria</taxon>
        <taxon>Pseudomonadati</taxon>
        <taxon>Thermodesulfobacteriota</taxon>
        <taxon>Desulfuromonadia</taxon>
        <taxon>Desulfuromonadales</taxon>
        <taxon>Desulfuromonadaceae</taxon>
        <taxon>Desulfuromonas</taxon>
    </lineage>
</organism>
<dbReference type="RefSeq" id="WP_221251322.1">
    <property type="nucleotide sequence ID" value="NZ_AP024355.1"/>
</dbReference>
<dbReference type="InterPro" id="IPR054686">
    <property type="entry name" value="GSU3473-like"/>
</dbReference>
<dbReference type="EMBL" id="AP024355">
    <property type="protein sequence ID" value="BCR03883.1"/>
    <property type="molecule type" value="Genomic_DNA"/>
</dbReference>
<accession>A0ABN6DUU8</accession>
<keyword evidence="2" id="KW-1185">Reference proteome</keyword>
<dbReference type="NCBIfam" id="NF045719">
    <property type="entry name" value="GSU3473_fam"/>
    <property type="match status" value="1"/>
</dbReference>
<name>A0ABN6DUU8_9BACT</name>
<gene>
    <name evidence="1" type="ORF">DESUT3_09520</name>
</gene>
<reference evidence="1 2" key="1">
    <citation type="journal article" date="2016" name="C (Basel)">
        <title>Selective Growth of and Electricity Production by Marine Exoelectrogenic Bacteria in Self-Aggregated Hydrogel of Microbially Reduced Graphene Oxide.</title>
        <authorList>
            <person name="Yoshida N."/>
            <person name="Goto Y."/>
            <person name="Miyata Y."/>
        </authorList>
    </citation>
    <scope>NUCLEOTIDE SEQUENCE [LARGE SCALE GENOMIC DNA]</scope>
    <source>
        <strain evidence="1 2">NIT-T3</strain>
    </source>
</reference>
<sequence length="65" mass="7761">MILVRLKDGTFKKVPTDLLTRMIESEEITHFRRTDGWVAVGSDAVRKRRSPFYHGEERRGWKRFP</sequence>
<dbReference type="Proteomes" id="UP001319827">
    <property type="component" value="Chromosome"/>
</dbReference>
<evidence type="ECO:0000313" key="2">
    <source>
        <dbReference type="Proteomes" id="UP001319827"/>
    </source>
</evidence>
<evidence type="ECO:0000313" key="1">
    <source>
        <dbReference type="EMBL" id="BCR03883.1"/>
    </source>
</evidence>
<proteinExistence type="predicted"/>
<reference evidence="1 2" key="2">
    <citation type="journal article" date="2021" name="Int. J. Syst. Evol. Microbiol.">
        <title>Isolation and Polyphasic Characterization of Desulfuromonas versatilis sp. Nov., an Electrogenic Bacteria Capable of Versatile Metabolism Isolated from a Graphene Oxide-Reducing Enrichment Culture.</title>
        <authorList>
            <person name="Xie L."/>
            <person name="Yoshida N."/>
            <person name="Ishii S."/>
            <person name="Meng L."/>
        </authorList>
    </citation>
    <scope>NUCLEOTIDE SEQUENCE [LARGE SCALE GENOMIC DNA]</scope>
    <source>
        <strain evidence="1 2">NIT-T3</strain>
    </source>
</reference>
<protein>
    <submittedName>
        <fullName evidence="1">Uncharacterized protein</fullName>
    </submittedName>
</protein>